<keyword evidence="3" id="KW-1185">Reference proteome</keyword>
<protein>
    <submittedName>
        <fullName evidence="2">Helix-turn-helix domain-containing protein</fullName>
    </submittedName>
</protein>
<evidence type="ECO:0000313" key="2">
    <source>
        <dbReference type="EMBL" id="MCP0885804.1"/>
    </source>
</evidence>
<dbReference type="Gene3D" id="1.10.260.40">
    <property type="entry name" value="lambda repressor-like DNA-binding domains"/>
    <property type="match status" value="1"/>
</dbReference>
<dbReference type="InterPro" id="IPR001387">
    <property type="entry name" value="Cro/C1-type_HTH"/>
</dbReference>
<dbReference type="EMBL" id="JAIULA010000001">
    <property type="protein sequence ID" value="MCP0885804.1"/>
    <property type="molecule type" value="Genomic_DNA"/>
</dbReference>
<evidence type="ECO:0000313" key="3">
    <source>
        <dbReference type="Proteomes" id="UP001139006"/>
    </source>
</evidence>
<dbReference type="InterPro" id="IPR010982">
    <property type="entry name" value="Lambda_DNA-bd_dom_sf"/>
</dbReference>
<dbReference type="AlphaFoldDB" id="A0A9X2FHD0"/>
<accession>A0A9X2FHD0</accession>
<name>A0A9X2FHD0_9LACO</name>
<organism evidence="2 3">
    <name type="scientific">Ligilactobacillus ubinensis</name>
    <dbReference type="NCBI Taxonomy" id="2876789"/>
    <lineage>
        <taxon>Bacteria</taxon>
        <taxon>Bacillati</taxon>
        <taxon>Bacillota</taxon>
        <taxon>Bacilli</taxon>
        <taxon>Lactobacillales</taxon>
        <taxon>Lactobacillaceae</taxon>
        <taxon>Ligilactobacillus</taxon>
    </lineage>
</organism>
<dbReference type="GO" id="GO:0003677">
    <property type="term" value="F:DNA binding"/>
    <property type="evidence" value="ECO:0007669"/>
    <property type="project" value="InterPro"/>
</dbReference>
<gene>
    <name evidence="2" type="ORF">LB941_00465</name>
</gene>
<feature type="domain" description="HTH cro/C1-type" evidence="1">
    <location>
        <begin position="106"/>
        <end position="158"/>
    </location>
</feature>
<dbReference type="Proteomes" id="UP001139006">
    <property type="component" value="Unassembled WGS sequence"/>
</dbReference>
<dbReference type="SUPFAM" id="SSF47413">
    <property type="entry name" value="lambda repressor-like DNA-binding domains"/>
    <property type="match status" value="1"/>
</dbReference>
<comment type="caution">
    <text evidence="2">The sequence shown here is derived from an EMBL/GenBank/DDBJ whole genome shotgun (WGS) entry which is preliminary data.</text>
</comment>
<reference evidence="2 3" key="1">
    <citation type="journal article" date="2023" name="Int. J. Syst. Evol. Microbiol.">
        <title>Ligilactobacillus ubinensis sp. nov., a novel species isolated from the wild ferment of a durian fruit (Durio zibethinus).</title>
        <authorList>
            <person name="Heng Y.C."/>
            <person name="Menon N."/>
            <person name="Chen B."/>
            <person name="Loo B.Z.L."/>
            <person name="Wong G.W.J."/>
            <person name="Lim A.C.H."/>
            <person name="Silvaraju S."/>
            <person name="Kittelmann S."/>
        </authorList>
    </citation>
    <scope>NUCLEOTIDE SEQUENCE [LARGE SCALE GENOMIC DNA]</scope>
    <source>
        <strain evidence="2 3">WILCCON 0076</strain>
    </source>
</reference>
<dbReference type="CDD" id="cd00093">
    <property type="entry name" value="HTH_XRE"/>
    <property type="match status" value="1"/>
</dbReference>
<evidence type="ECO:0000259" key="1">
    <source>
        <dbReference type="PROSITE" id="PS50943"/>
    </source>
</evidence>
<dbReference type="SMART" id="SM00530">
    <property type="entry name" value="HTH_XRE"/>
    <property type="match status" value="1"/>
</dbReference>
<dbReference type="PROSITE" id="PS50943">
    <property type="entry name" value="HTH_CROC1"/>
    <property type="match status" value="1"/>
</dbReference>
<sequence length="199" mass="22944">MYENSGETGTFVAWSIEKNNGVGEVNEINGFSFLTFLKNGKLRTCKKIITYNCGYYHDVIRISTLILQTYKISFWISLTNLGLIRKTKKNTTVFKGSANMTVFEVIRNLARQHDKNLQQVAEDLNFSKNLLYRWQVTQPKARDLAKVADYFNVSVDYLLGRNNSASSVEISDRRVSMTYHGMPLNDEDRRIILRVMHGK</sequence>
<proteinExistence type="predicted"/>